<gene>
    <name evidence="1" type="ordered locus">TVNIR_3531</name>
</gene>
<proteinExistence type="predicted"/>
<dbReference type="eggNOG" id="ENOG5032XIY">
    <property type="taxonomic scope" value="Bacteria"/>
</dbReference>
<protein>
    <submittedName>
        <fullName evidence="1">Uncharacterized protein</fullName>
    </submittedName>
</protein>
<dbReference type="EMBL" id="CP003989">
    <property type="protein sequence ID" value="AGA35164.1"/>
    <property type="molecule type" value="Genomic_DNA"/>
</dbReference>
<dbReference type="HOGENOM" id="CLU_1834269_0_0_6"/>
<sequence>MIAASVFLVDVFCLGVKDALFDVRSALDYERRLKSRFIEINGLQEFESLHPACVRKLIEGAVRYADTLGFSPHADYRNAKGIFCDVDAQACPTAFAYGQHGKPFYIRGPSESVPQATRIVKQLDRVCGTGNFNFLVASDE</sequence>
<dbReference type="AlphaFoldDB" id="L0DZY9"/>
<keyword evidence="2" id="KW-1185">Reference proteome</keyword>
<dbReference type="KEGG" id="tni:TVNIR_3531"/>
<evidence type="ECO:0000313" key="2">
    <source>
        <dbReference type="Proteomes" id="UP000010809"/>
    </source>
</evidence>
<dbReference type="Proteomes" id="UP000010809">
    <property type="component" value="Chromosome"/>
</dbReference>
<reference evidence="1" key="1">
    <citation type="submission" date="2015-12" db="EMBL/GenBank/DDBJ databases">
        <authorList>
            <person name="Tikhonova T.V."/>
            <person name="Pavlov A.R."/>
            <person name="Beletsky A.V."/>
            <person name="Mardanov A.V."/>
            <person name="Sorokin D.Y."/>
            <person name="Ravin N.V."/>
            <person name="Popov V.O."/>
        </authorList>
    </citation>
    <scope>NUCLEOTIDE SEQUENCE</scope>
    <source>
        <strain evidence="1">DSM 14787</strain>
    </source>
</reference>
<accession>L0DZY9</accession>
<organism evidence="1 2">
    <name type="scientific">Thioalkalivibrio nitratireducens (strain DSM 14787 / UNIQEM 213 / ALEN2)</name>
    <dbReference type="NCBI Taxonomy" id="1255043"/>
    <lineage>
        <taxon>Bacteria</taxon>
        <taxon>Pseudomonadati</taxon>
        <taxon>Pseudomonadota</taxon>
        <taxon>Gammaproteobacteria</taxon>
        <taxon>Chromatiales</taxon>
        <taxon>Ectothiorhodospiraceae</taxon>
        <taxon>Thioalkalivibrio</taxon>
    </lineage>
</organism>
<dbReference type="STRING" id="1255043.TVNIR_3531"/>
<dbReference type="PATRIC" id="fig|1255043.3.peg.3562"/>
<evidence type="ECO:0000313" key="1">
    <source>
        <dbReference type="EMBL" id="AGA35164.1"/>
    </source>
</evidence>
<name>L0DZY9_THIND</name>